<gene>
    <name evidence="1" type="ORF">BOLC8T48790H</name>
</gene>
<organism evidence="1">
    <name type="scientific">Brassica oleracea</name>
    <name type="common">Wild cabbage</name>
    <dbReference type="NCBI Taxonomy" id="3712"/>
    <lineage>
        <taxon>Eukaryota</taxon>
        <taxon>Viridiplantae</taxon>
        <taxon>Streptophyta</taxon>
        <taxon>Embryophyta</taxon>
        <taxon>Tracheophyta</taxon>
        <taxon>Spermatophyta</taxon>
        <taxon>Magnoliopsida</taxon>
        <taxon>eudicotyledons</taxon>
        <taxon>Gunneridae</taxon>
        <taxon>Pentapetalae</taxon>
        <taxon>rosids</taxon>
        <taxon>malvids</taxon>
        <taxon>Brassicales</taxon>
        <taxon>Brassicaceae</taxon>
        <taxon>Brassiceae</taxon>
        <taxon>Brassica</taxon>
    </lineage>
</organism>
<dbReference type="EMBL" id="LR031879">
    <property type="protein sequence ID" value="VDD55561.1"/>
    <property type="molecule type" value="Genomic_DNA"/>
</dbReference>
<proteinExistence type="predicted"/>
<accession>A0A3P6G781</accession>
<protein>
    <submittedName>
        <fullName evidence="1">Uncharacterized protein</fullName>
    </submittedName>
</protein>
<dbReference type="AlphaFoldDB" id="A0A3P6G781"/>
<evidence type="ECO:0000313" key="1">
    <source>
        <dbReference type="EMBL" id="VDD55561.1"/>
    </source>
</evidence>
<reference evidence="1" key="1">
    <citation type="submission" date="2018-11" db="EMBL/GenBank/DDBJ databases">
        <authorList>
            <consortium name="Genoscope - CEA"/>
            <person name="William W."/>
        </authorList>
    </citation>
    <scope>NUCLEOTIDE SEQUENCE</scope>
</reference>
<sequence length="64" mass="7602">MGRDEEVTLSLSLIFQLFVNFVEIMRKRAHQGVDPASEEWIVNQMHILKACLWWNLAMKIFYFG</sequence>
<name>A0A3P6G781_BRAOL</name>